<feature type="transmembrane region" description="Helical" evidence="1">
    <location>
        <begin position="39"/>
        <end position="61"/>
    </location>
</feature>
<dbReference type="Proteomes" id="UP000481621">
    <property type="component" value="Unassembled WGS sequence"/>
</dbReference>
<accession>A0A6B3TNH4</accession>
<keyword evidence="1" id="KW-1133">Transmembrane helix</keyword>
<keyword evidence="3" id="KW-1185">Reference proteome</keyword>
<sequence length="74" mass="8209">MSGGLKALLYILSFFIPIVGLIIGIIWMNDQQDLEKKITGRTCLIISIVSMVFSCICWIALSTFSIAPTFMTGY</sequence>
<keyword evidence="1" id="KW-0472">Membrane</keyword>
<feature type="transmembrane region" description="Helical" evidence="1">
    <location>
        <begin position="7"/>
        <end position="27"/>
    </location>
</feature>
<proteinExistence type="predicted"/>
<name>A0A6B3TNH4_9BACI</name>
<keyword evidence="1" id="KW-0812">Transmembrane</keyword>
<dbReference type="RefSeq" id="WP_163249820.1">
    <property type="nucleotide sequence ID" value="NZ_JAAIUV010000001.1"/>
</dbReference>
<evidence type="ECO:0000313" key="2">
    <source>
        <dbReference type="EMBL" id="NEX77327.1"/>
    </source>
</evidence>
<dbReference type="AlphaFoldDB" id="A0A6B3TNH4"/>
<comment type="caution">
    <text evidence="2">The sequence shown here is derived from an EMBL/GenBank/DDBJ whole genome shotgun (WGS) entry which is preliminary data.</text>
</comment>
<reference evidence="2" key="1">
    <citation type="submission" date="2020-02" db="EMBL/GenBank/DDBJ databases">
        <title>Bacillus sedimentmangrovi sp. nov., isolated from sediment of the mangrove ecosystem.</title>
        <authorList>
            <person name="Liu G."/>
        </authorList>
    </citation>
    <scope>NUCLEOTIDE SEQUENCE [LARGE SCALE GENOMIC DNA]</scope>
    <source>
        <strain evidence="2">SgZ-7</strain>
    </source>
</reference>
<organism evidence="2 3">
    <name type="scientific">Neobacillus thermocopriae</name>
    <dbReference type="NCBI Taxonomy" id="1215031"/>
    <lineage>
        <taxon>Bacteria</taxon>
        <taxon>Bacillati</taxon>
        <taxon>Bacillota</taxon>
        <taxon>Bacilli</taxon>
        <taxon>Bacillales</taxon>
        <taxon>Bacillaceae</taxon>
        <taxon>Neobacillus</taxon>
    </lineage>
</organism>
<dbReference type="EMBL" id="JAAIUV010000001">
    <property type="protein sequence ID" value="NEX77327.1"/>
    <property type="molecule type" value="Genomic_DNA"/>
</dbReference>
<gene>
    <name evidence="2" type="ORF">G4Z05_00215</name>
</gene>
<evidence type="ECO:0000313" key="3">
    <source>
        <dbReference type="Proteomes" id="UP000481621"/>
    </source>
</evidence>
<evidence type="ECO:0000256" key="1">
    <source>
        <dbReference type="SAM" id="Phobius"/>
    </source>
</evidence>
<protein>
    <submittedName>
        <fullName evidence="2">Uncharacterized protein</fullName>
    </submittedName>
</protein>